<protein>
    <submittedName>
        <fullName evidence="1">Uncharacterized protein</fullName>
    </submittedName>
</protein>
<dbReference type="EMBL" id="WWCX01000001">
    <property type="protein sequence ID" value="MYM92385.1"/>
    <property type="molecule type" value="Genomic_DNA"/>
</dbReference>
<reference evidence="1" key="1">
    <citation type="submission" date="2019-12" db="EMBL/GenBank/DDBJ databases">
        <title>Novel species isolated from a subtropical stream in China.</title>
        <authorList>
            <person name="Lu H."/>
        </authorList>
    </citation>
    <scope>NUCLEOTIDE SEQUENCE [LARGE SCALE GENOMIC DNA]</scope>
    <source>
        <strain evidence="1">FT81W</strain>
    </source>
</reference>
<dbReference type="AlphaFoldDB" id="A0A845GG78"/>
<proteinExistence type="predicted"/>
<dbReference type="Proteomes" id="UP000447355">
    <property type="component" value="Unassembled WGS sequence"/>
</dbReference>
<name>A0A845GG78_9BURK</name>
<gene>
    <name evidence="1" type="ORF">GTP90_00755</name>
</gene>
<evidence type="ECO:0000313" key="2">
    <source>
        <dbReference type="Proteomes" id="UP000447355"/>
    </source>
</evidence>
<accession>A0A845GG78</accession>
<sequence length="89" mass="9946">MCMEVDKFAGESYGQIALKKIAPTDPNFRLFYAGWLGSGTEREVMAVRGQVYRRALSGPNRGRLRLPVSGTVRSVHVTAAEMRDWEATQ</sequence>
<organism evidence="1 2">
    <name type="scientific">Duganella vulcania</name>
    <dbReference type="NCBI Taxonomy" id="2692166"/>
    <lineage>
        <taxon>Bacteria</taxon>
        <taxon>Pseudomonadati</taxon>
        <taxon>Pseudomonadota</taxon>
        <taxon>Betaproteobacteria</taxon>
        <taxon>Burkholderiales</taxon>
        <taxon>Oxalobacteraceae</taxon>
        <taxon>Telluria group</taxon>
        <taxon>Duganella</taxon>
    </lineage>
</organism>
<evidence type="ECO:0000313" key="1">
    <source>
        <dbReference type="EMBL" id="MYM92385.1"/>
    </source>
</evidence>
<comment type="caution">
    <text evidence="1">The sequence shown here is derived from an EMBL/GenBank/DDBJ whole genome shotgun (WGS) entry which is preliminary data.</text>
</comment>